<dbReference type="EMBL" id="CP009552">
    <property type="protein sequence ID" value="AIY90963.1"/>
    <property type="molecule type" value="Genomic_DNA"/>
</dbReference>
<feature type="transmembrane region" description="Helical" evidence="1">
    <location>
        <begin position="15"/>
        <end position="38"/>
    </location>
</feature>
<dbReference type="Proteomes" id="UP000030624">
    <property type="component" value="Chromosome"/>
</dbReference>
<sequence>MYLAAIGKLGDRRLLFFSAFAVLVISLAAFTLVLGFALKSEQGMWLHVRKVEVDNACIPVSEEELNRYPTLKKAIESAMNSGSAIVEIPNEDSKELGKYFGKCVSYRGQEFEIMLAVT</sequence>
<reference evidence="2 3" key="1">
    <citation type="journal article" date="2015" name="Appl. Environ. Microbiol.">
        <title>The Geoglobus acetivorans genome: Fe(III) reduction, acetate utilization, autotrophic growth, and degradation of aromatic compounds in a hyperthermophilic archaeon.</title>
        <authorList>
            <person name="Mardanov A.V."/>
            <person name="Slododkina G.B."/>
            <person name="Slobodkin A.I."/>
            <person name="Beletsky A.V."/>
            <person name="Gavrilov S.N."/>
            <person name="Kublanov I.V."/>
            <person name="Bonch-Osmolovskaya E.A."/>
            <person name="Skryabin K.G."/>
            <person name="Ravin N.V."/>
        </authorList>
    </citation>
    <scope>NUCLEOTIDE SEQUENCE [LARGE SCALE GENOMIC DNA]</scope>
    <source>
        <strain evidence="2 3">SBH6</strain>
    </source>
</reference>
<dbReference type="KEGG" id="gac:GACE_1937"/>
<evidence type="ECO:0000313" key="3">
    <source>
        <dbReference type="Proteomes" id="UP000030624"/>
    </source>
</evidence>
<dbReference type="HOGENOM" id="CLU_135430_0_0_2"/>
<gene>
    <name evidence="2" type="ORF">GACE_1937</name>
</gene>
<dbReference type="AlphaFoldDB" id="A0A0A7GGK8"/>
<evidence type="ECO:0000256" key="1">
    <source>
        <dbReference type="SAM" id="Phobius"/>
    </source>
</evidence>
<protein>
    <submittedName>
        <fullName evidence="2">Uncharacterized protein</fullName>
    </submittedName>
</protein>
<organism evidence="2 3">
    <name type="scientific">Geoglobus acetivorans</name>
    <dbReference type="NCBI Taxonomy" id="565033"/>
    <lineage>
        <taxon>Archaea</taxon>
        <taxon>Methanobacteriati</taxon>
        <taxon>Methanobacteriota</taxon>
        <taxon>Archaeoglobi</taxon>
        <taxon>Archaeoglobales</taxon>
        <taxon>Archaeoglobaceae</taxon>
        <taxon>Geoglobus</taxon>
    </lineage>
</organism>
<name>A0A0A7GGK8_GEOAI</name>
<proteinExistence type="predicted"/>
<evidence type="ECO:0000313" key="2">
    <source>
        <dbReference type="EMBL" id="AIY90963.1"/>
    </source>
</evidence>
<accession>A0A0A7GGK8</accession>
<keyword evidence="1" id="KW-1133">Transmembrane helix</keyword>
<dbReference type="eggNOG" id="arCOG03599">
    <property type="taxonomic scope" value="Archaea"/>
</dbReference>
<keyword evidence="1" id="KW-0472">Membrane</keyword>
<keyword evidence="1" id="KW-0812">Transmembrane</keyword>